<dbReference type="AlphaFoldDB" id="A0A519BHQ1"/>
<comment type="caution">
    <text evidence="2">The sequence shown here is derived from an EMBL/GenBank/DDBJ whole genome shotgun (WGS) entry which is preliminary data.</text>
</comment>
<dbReference type="Proteomes" id="UP000316562">
    <property type="component" value="Unassembled WGS sequence"/>
</dbReference>
<sequence>MNKNIDKIGQYLGIDIGGTNIRFGMVDARGRLLSFNSMPIEQSADKAIGQIKTFIKRLIEQRKDYDTKNTGIKNIKAVGIAAAGQIDRRSGVIIYSPNLNWRNVRIKEELENLFNTPVFIENDVNAIAYGEWKTGAGKGFKNLVCIFIGTGIGSGLIINNRLIEGCNGSAGEIGHAVIVSGGRKCHCGNNGCFEAYAGGWGIAEIAVEKAVRNPEKYKMLIELSSGGVNNISSESISKAYMLEDEAAKELVHITAGYIADGIISVVNLLNPCMIVLGGGVIDGIPDLVEIAEKEIRKRALKVSVDSLKIIKSEFGESAGLIGAAMVAKSQIK</sequence>
<dbReference type="EMBL" id="SGBC01000001">
    <property type="protein sequence ID" value="RZD16793.1"/>
    <property type="molecule type" value="Genomic_DNA"/>
</dbReference>
<dbReference type="Pfam" id="PF00480">
    <property type="entry name" value="ROK"/>
    <property type="match status" value="1"/>
</dbReference>
<dbReference type="PANTHER" id="PTHR18964:SF149">
    <property type="entry name" value="BIFUNCTIONAL UDP-N-ACETYLGLUCOSAMINE 2-EPIMERASE_N-ACETYLMANNOSAMINE KINASE"/>
    <property type="match status" value="1"/>
</dbReference>
<dbReference type="InterPro" id="IPR049874">
    <property type="entry name" value="ROK_cs"/>
</dbReference>
<evidence type="ECO:0000313" key="3">
    <source>
        <dbReference type="Proteomes" id="UP000316562"/>
    </source>
</evidence>
<evidence type="ECO:0000256" key="1">
    <source>
        <dbReference type="ARBA" id="ARBA00006479"/>
    </source>
</evidence>
<organism evidence="2 3">
    <name type="scientific">Acididesulfobacter guangdongensis</name>
    <dbReference type="NCBI Taxonomy" id="2597225"/>
    <lineage>
        <taxon>Bacteria</taxon>
        <taxon>Deltaproteobacteria</taxon>
        <taxon>Candidatus Acidulodesulfobacterales</taxon>
        <taxon>Candidatus Acididesulfobacter</taxon>
    </lineage>
</organism>
<accession>A0A519BHQ1</accession>
<comment type="similarity">
    <text evidence="1">Belongs to the ROK (NagC/XylR) family.</text>
</comment>
<protein>
    <submittedName>
        <fullName evidence="2">ROK family protein</fullName>
    </submittedName>
</protein>
<dbReference type="PANTHER" id="PTHR18964">
    <property type="entry name" value="ROK (REPRESSOR, ORF, KINASE) FAMILY"/>
    <property type="match status" value="1"/>
</dbReference>
<dbReference type="PROSITE" id="PS01125">
    <property type="entry name" value="ROK"/>
    <property type="match status" value="1"/>
</dbReference>
<proteinExistence type="inferred from homology"/>
<reference evidence="2 3" key="1">
    <citation type="journal article" date="2019" name="ISME J.">
        <title>Insights into ecological role of a new deltaproteobacterial order Candidatus Acidulodesulfobacterales by metagenomics and metatranscriptomics.</title>
        <authorList>
            <person name="Tan S."/>
            <person name="Liu J."/>
            <person name="Fang Y."/>
            <person name="Hedlund B.P."/>
            <person name="Lian Z.H."/>
            <person name="Huang L.Y."/>
            <person name="Li J.T."/>
            <person name="Huang L.N."/>
            <person name="Li W.J."/>
            <person name="Jiang H.C."/>
            <person name="Dong H.L."/>
            <person name="Shu W.S."/>
        </authorList>
    </citation>
    <scope>NUCLEOTIDE SEQUENCE [LARGE SCALE GENOMIC DNA]</scope>
    <source>
        <strain evidence="2">AP2</strain>
    </source>
</reference>
<evidence type="ECO:0000313" key="2">
    <source>
        <dbReference type="EMBL" id="RZD16793.1"/>
    </source>
</evidence>
<dbReference type="SUPFAM" id="SSF53067">
    <property type="entry name" value="Actin-like ATPase domain"/>
    <property type="match status" value="1"/>
</dbReference>
<dbReference type="InterPro" id="IPR000600">
    <property type="entry name" value="ROK"/>
</dbReference>
<dbReference type="Gene3D" id="3.30.420.40">
    <property type="match status" value="2"/>
</dbReference>
<dbReference type="InterPro" id="IPR043129">
    <property type="entry name" value="ATPase_NBD"/>
</dbReference>
<name>A0A519BHQ1_ACIG2</name>
<gene>
    <name evidence="2" type="ORF">EVJ46_00695</name>
</gene>